<dbReference type="Proteomes" id="UP000018559">
    <property type="component" value="Unassembled WGS sequence"/>
</dbReference>
<comment type="caution">
    <text evidence="1">The sequence shown here is derived from an EMBL/GenBank/DDBJ whole genome shotgun (WGS) entry which is preliminary data.</text>
</comment>
<evidence type="ECO:0000313" key="2">
    <source>
        <dbReference type="Proteomes" id="UP000018559"/>
    </source>
</evidence>
<dbReference type="AlphaFoldDB" id="V7HZ64"/>
<keyword evidence="2" id="KW-1185">Reference proteome</keyword>
<dbReference type="EMBL" id="AWWH01000096">
    <property type="protein sequence ID" value="ETA74321.1"/>
    <property type="molecule type" value="Genomic_DNA"/>
</dbReference>
<sequence>MYNSFDNAYCTFEYTRGILKVGLMKGVNLMNNYKSIEVHSVADFIEKSK</sequence>
<evidence type="ECO:0000313" key="1">
    <source>
        <dbReference type="EMBL" id="ETA74321.1"/>
    </source>
</evidence>
<proteinExistence type="predicted"/>
<accession>V7HZ64</accession>
<organism evidence="1 2">
    <name type="scientific">Ligilactobacillus equi DPC 6820</name>
    <dbReference type="NCBI Taxonomy" id="1392007"/>
    <lineage>
        <taxon>Bacteria</taxon>
        <taxon>Bacillati</taxon>
        <taxon>Bacillota</taxon>
        <taxon>Bacilli</taxon>
        <taxon>Lactobacillales</taxon>
        <taxon>Lactobacillaceae</taxon>
        <taxon>Ligilactobacillus</taxon>
    </lineage>
</organism>
<gene>
    <name evidence="1" type="ORF">LEQ_1917</name>
</gene>
<name>V7HZ64_9LACO</name>
<reference evidence="1 2" key="1">
    <citation type="journal article" date="2014" name="Genome Announc.">
        <title>The Genome of the Predominant Equine Lactobacillus Species, Lactobacillus equi, Is Reflective of Its Lifestyle Adaptations to an Herbivorous Host.</title>
        <authorList>
            <person name="O'Donnell M.M."/>
            <person name="Harris H.M."/>
            <person name="O'Toole P.W."/>
            <person name="Ross R.P."/>
        </authorList>
    </citation>
    <scope>NUCLEOTIDE SEQUENCE [LARGE SCALE GENOMIC DNA]</scope>
    <source>
        <strain evidence="1 2">DPC 6820</strain>
    </source>
</reference>
<protein>
    <submittedName>
        <fullName evidence="1">Uncharacterized protein</fullName>
    </submittedName>
</protein>